<evidence type="ECO:0000313" key="1">
    <source>
        <dbReference type="EMBL" id="MBC5768011.1"/>
    </source>
</evidence>
<protein>
    <submittedName>
        <fullName evidence="1">Uncharacterized protein</fullName>
    </submittedName>
</protein>
<organism evidence="1 2">
    <name type="scientific">Ramlibacter albus</name>
    <dbReference type="NCBI Taxonomy" id="2079448"/>
    <lineage>
        <taxon>Bacteria</taxon>
        <taxon>Pseudomonadati</taxon>
        <taxon>Pseudomonadota</taxon>
        <taxon>Betaproteobacteria</taxon>
        <taxon>Burkholderiales</taxon>
        <taxon>Comamonadaceae</taxon>
        <taxon>Ramlibacter</taxon>
    </lineage>
</organism>
<dbReference type="AlphaFoldDB" id="A0A923MEC2"/>
<name>A0A923MEC2_9BURK</name>
<gene>
    <name evidence="1" type="ORF">H8R02_26340</name>
</gene>
<dbReference type="RefSeq" id="WP_187084501.1">
    <property type="nucleotide sequence ID" value="NZ_JACORU010000014.1"/>
</dbReference>
<keyword evidence="2" id="KW-1185">Reference proteome</keyword>
<evidence type="ECO:0000313" key="2">
    <source>
        <dbReference type="Proteomes" id="UP000596827"/>
    </source>
</evidence>
<dbReference type="EMBL" id="JACORU010000014">
    <property type="protein sequence ID" value="MBC5768011.1"/>
    <property type="molecule type" value="Genomic_DNA"/>
</dbReference>
<reference evidence="1" key="1">
    <citation type="submission" date="2020-08" db="EMBL/GenBank/DDBJ databases">
        <title>Ramlibacter sp. GTP1 16S ribosomal RNA gene genome sequencing and assembly.</title>
        <authorList>
            <person name="Kang M."/>
        </authorList>
    </citation>
    <scope>NUCLEOTIDE SEQUENCE</scope>
    <source>
        <strain evidence="1">GTP1</strain>
    </source>
</reference>
<proteinExistence type="predicted"/>
<sequence length="108" mass="12093">MAEPTARELSMLHPAEPDADTRLRAVEELDEFVAEIVRCAHRRGIHVPPHLFDWAVGEGSWAVALFAARCPHAALRTAVRQWVAPYIASHFGNLREVLACLLQLEESK</sequence>
<dbReference type="Proteomes" id="UP000596827">
    <property type="component" value="Unassembled WGS sequence"/>
</dbReference>
<comment type="caution">
    <text evidence="1">The sequence shown here is derived from an EMBL/GenBank/DDBJ whole genome shotgun (WGS) entry which is preliminary data.</text>
</comment>
<accession>A0A923MEC2</accession>